<organism evidence="3 4">
    <name type="scientific">Stackebrandtia endophytica</name>
    <dbReference type="NCBI Taxonomy" id="1496996"/>
    <lineage>
        <taxon>Bacteria</taxon>
        <taxon>Bacillati</taxon>
        <taxon>Actinomycetota</taxon>
        <taxon>Actinomycetes</taxon>
        <taxon>Glycomycetales</taxon>
        <taxon>Glycomycetaceae</taxon>
        <taxon>Stackebrandtia</taxon>
    </lineage>
</organism>
<accession>A0A543AUU5</accession>
<evidence type="ECO:0000259" key="2">
    <source>
        <dbReference type="Pfam" id="PF19803"/>
    </source>
</evidence>
<proteinExistence type="predicted"/>
<keyword evidence="1" id="KW-0472">Membrane</keyword>
<protein>
    <recommendedName>
        <fullName evidence="2">DUF6286 domain-containing protein</fullName>
    </recommendedName>
</protein>
<keyword evidence="1" id="KW-1133">Transmembrane helix</keyword>
<gene>
    <name evidence="3" type="ORF">FB566_1879</name>
</gene>
<dbReference type="InParanoid" id="A0A543AUU5"/>
<dbReference type="EMBL" id="VFOW01000001">
    <property type="protein sequence ID" value="TQL76352.1"/>
    <property type="molecule type" value="Genomic_DNA"/>
</dbReference>
<dbReference type="RefSeq" id="WP_142037647.1">
    <property type="nucleotide sequence ID" value="NZ_JBHTGS010000001.1"/>
</dbReference>
<dbReference type="Pfam" id="PF19803">
    <property type="entry name" value="DUF6286"/>
    <property type="match status" value="1"/>
</dbReference>
<evidence type="ECO:0000313" key="3">
    <source>
        <dbReference type="EMBL" id="TQL76352.1"/>
    </source>
</evidence>
<dbReference type="AlphaFoldDB" id="A0A543AUU5"/>
<comment type="caution">
    <text evidence="3">The sequence shown here is derived from an EMBL/GenBank/DDBJ whole genome shotgun (WGS) entry which is preliminary data.</text>
</comment>
<sequence>MRVFNRLASVVLGLAVAALGLLVAVEAVALLFNSGPVLIPLSDWYQALRSTTFADTIVLVVAIGLIVLGAVAVLLQVIPRRPVRVPLAVGQDWYAHRRSLEHGVATAVDRVHGVTGAKATVNKRWRCRVSAAGDGDARPEVDEAVTAELRRMSAPAERDVQVHLGRPRRVT</sequence>
<evidence type="ECO:0000313" key="4">
    <source>
        <dbReference type="Proteomes" id="UP000317043"/>
    </source>
</evidence>
<evidence type="ECO:0000256" key="1">
    <source>
        <dbReference type="SAM" id="Phobius"/>
    </source>
</evidence>
<dbReference type="Proteomes" id="UP000317043">
    <property type="component" value="Unassembled WGS sequence"/>
</dbReference>
<reference evidence="3 4" key="1">
    <citation type="submission" date="2019-06" db="EMBL/GenBank/DDBJ databases">
        <title>Sequencing the genomes of 1000 actinobacteria strains.</title>
        <authorList>
            <person name="Klenk H.-P."/>
        </authorList>
    </citation>
    <scope>NUCLEOTIDE SEQUENCE [LARGE SCALE GENOMIC DNA]</scope>
    <source>
        <strain evidence="3 4">DSM 45928</strain>
    </source>
</reference>
<feature type="domain" description="DUF6286" evidence="2">
    <location>
        <begin position="67"/>
        <end position="163"/>
    </location>
</feature>
<dbReference type="OrthoDB" id="3402546at2"/>
<keyword evidence="1" id="KW-0812">Transmembrane</keyword>
<dbReference type="InterPro" id="IPR046253">
    <property type="entry name" value="DUF6286"/>
</dbReference>
<keyword evidence="4" id="KW-1185">Reference proteome</keyword>
<name>A0A543AUU5_9ACTN</name>
<feature type="transmembrane region" description="Helical" evidence="1">
    <location>
        <begin position="51"/>
        <end position="75"/>
    </location>
</feature>